<comment type="caution">
    <text evidence="1">The sequence shown here is derived from an EMBL/GenBank/DDBJ whole genome shotgun (WGS) entry which is preliminary data.</text>
</comment>
<dbReference type="PANTHER" id="PTHR34801">
    <property type="entry name" value="EXPRESSED PROTEIN"/>
    <property type="match status" value="1"/>
</dbReference>
<dbReference type="PROSITE" id="PS51257">
    <property type="entry name" value="PROKAR_LIPOPROTEIN"/>
    <property type="match status" value="1"/>
</dbReference>
<accession>A0ABV0KJU4</accession>
<keyword evidence="2" id="KW-1185">Reference proteome</keyword>
<reference evidence="1 2" key="1">
    <citation type="submission" date="2022-04" db="EMBL/GenBank/DDBJ databases">
        <title>Positive selection, recombination, and allopatry shape intraspecific diversity of widespread and dominant cyanobacteria.</title>
        <authorList>
            <person name="Wei J."/>
            <person name="Shu W."/>
            <person name="Hu C."/>
        </authorList>
    </citation>
    <scope>NUCLEOTIDE SEQUENCE [LARGE SCALE GENOMIC DNA]</scope>
    <source>
        <strain evidence="1 2">AS-A4</strain>
    </source>
</reference>
<dbReference type="InterPro" id="IPR010865">
    <property type="entry name" value="DUF1499"/>
</dbReference>
<dbReference type="EMBL" id="JAMPLM010000010">
    <property type="protein sequence ID" value="MEP1059435.1"/>
    <property type="molecule type" value="Genomic_DNA"/>
</dbReference>
<name>A0ABV0KJU4_9CYAN</name>
<dbReference type="Pfam" id="PF07386">
    <property type="entry name" value="DUF1499"/>
    <property type="match status" value="1"/>
</dbReference>
<dbReference type="RefSeq" id="WP_199305231.1">
    <property type="nucleotide sequence ID" value="NZ_JAMPLM010000010.1"/>
</dbReference>
<protein>
    <submittedName>
        <fullName evidence="1">DUF1499 domain-containing protein</fullName>
    </submittedName>
</protein>
<evidence type="ECO:0000313" key="2">
    <source>
        <dbReference type="Proteomes" id="UP001476950"/>
    </source>
</evidence>
<proteinExistence type="predicted"/>
<organism evidence="1 2">
    <name type="scientific">Stenomitos frigidus AS-A4</name>
    <dbReference type="NCBI Taxonomy" id="2933935"/>
    <lineage>
        <taxon>Bacteria</taxon>
        <taxon>Bacillati</taxon>
        <taxon>Cyanobacteriota</taxon>
        <taxon>Cyanophyceae</taxon>
        <taxon>Leptolyngbyales</taxon>
        <taxon>Leptolyngbyaceae</taxon>
        <taxon>Stenomitos</taxon>
    </lineage>
</organism>
<sequence length="186" mass="20116">MSRKKPAVDDRSFWQLPLLSALPLCFMSMLLAISCWLVAPSALSLPLPATSTVGALFSFAGERPANLGVAEGKFAPCPSTPNCVSSQSQDPAHAIAPLRYATAPEVAFDTLKATLQGQPRVSLLTATADYIRAEFTSSIMGFVDDVEFYLDRDADRIQVRSASRLGESDLGVNRKRIEVIRATLEP</sequence>
<evidence type="ECO:0000313" key="1">
    <source>
        <dbReference type="EMBL" id="MEP1059435.1"/>
    </source>
</evidence>
<dbReference type="Proteomes" id="UP001476950">
    <property type="component" value="Unassembled WGS sequence"/>
</dbReference>
<dbReference type="PANTHER" id="PTHR34801:SF6">
    <property type="entry name" value="SLL1620 PROTEIN"/>
    <property type="match status" value="1"/>
</dbReference>
<gene>
    <name evidence="1" type="ORF">NDI38_13385</name>
</gene>